<evidence type="ECO:0000313" key="13">
    <source>
        <dbReference type="Ensembl" id="ENSEBUP00000021486.1"/>
    </source>
</evidence>
<dbReference type="GO" id="GO:0000139">
    <property type="term" value="C:Golgi membrane"/>
    <property type="evidence" value="ECO:0007669"/>
    <property type="project" value="UniProtKB-SubCell"/>
</dbReference>
<feature type="domain" description="Galactosyltransferase C-terminal" evidence="11">
    <location>
        <begin position="154"/>
        <end position="232"/>
    </location>
</feature>
<dbReference type="Pfam" id="PF13733">
    <property type="entry name" value="Glyco_transf_7N"/>
    <property type="match status" value="1"/>
</dbReference>
<proteinExistence type="inferred from homology"/>
<evidence type="ECO:0000256" key="4">
    <source>
        <dbReference type="ARBA" id="ARBA00022676"/>
    </source>
</evidence>
<keyword evidence="9" id="KW-0472">Membrane</keyword>
<dbReference type="SUPFAM" id="SSF53448">
    <property type="entry name" value="Nucleotide-diphospho-sugar transferases"/>
    <property type="match status" value="1"/>
</dbReference>
<evidence type="ECO:0000259" key="11">
    <source>
        <dbReference type="Pfam" id="PF02709"/>
    </source>
</evidence>
<evidence type="ECO:0000256" key="2">
    <source>
        <dbReference type="ARBA" id="ARBA00004922"/>
    </source>
</evidence>
<feature type="domain" description="Galactosyltransferase N-terminal" evidence="12">
    <location>
        <begin position="19"/>
        <end position="149"/>
    </location>
</feature>
<evidence type="ECO:0000313" key="14">
    <source>
        <dbReference type="Proteomes" id="UP000694388"/>
    </source>
</evidence>
<dbReference type="InterPro" id="IPR029044">
    <property type="entry name" value="Nucleotide-diphossugar_trans"/>
</dbReference>
<dbReference type="PRINTS" id="PR02050">
    <property type="entry name" value="B14GALTRFASE"/>
</dbReference>
<evidence type="ECO:0000256" key="7">
    <source>
        <dbReference type="ARBA" id="ARBA00022968"/>
    </source>
</evidence>
<dbReference type="Ensembl" id="ENSEBUT00000022062.1">
    <property type="protein sequence ID" value="ENSEBUP00000021486.1"/>
    <property type="gene ID" value="ENSEBUG00000013268.1"/>
</dbReference>
<keyword evidence="4" id="KW-0328">Glycosyltransferase</keyword>
<evidence type="ECO:0000256" key="6">
    <source>
        <dbReference type="ARBA" id="ARBA00022692"/>
    </source>
</evidence>
<dbReference type="Gene3D" id="3.90.550.10">
    <property type="entry name" value="Spore Coat Polysaccharide Biosynthesis Protein SpsA, Chain A"/>
    <property type="match status" value="1"/>
</dbReference>
<comment type="similarity">
    <text evidence="3">Belongs to the glycosyltransferase 7 family.</text>
</comment>
<keyword evidence="5" id="KW-0808">Transferase</keyword>
<organism evidence="13 14">
    <name type="scientific">Eptatretus burgeri</name>
    <name type="common">Inshore hagfish</name>
    <dbReference type="NCBI Taxonomy" id="7764"/>
    <lineage>
        <taxon>Eukaryota</taxon>
        <taxon>Metazoa</taxon>
        <taxon>Chordata</taxon>
        <taxon>Craniata</taxon>
        <taxon>Vertebrata</taxon>
        <taxon>Cyclostomata</taxon>
        <taxon>Myxini</taxon>
        <taxon>Myxiniformes</taxon>
        <taxon>Myxinidae</taxon>
        <taxon>Eptatretinae</taxon>
        <taxon>Eptatretus</taxon>
    </lineage>
</organism>
<protein>
    <submittedName>
        <fullName evidence="13">UDP-Gal:betaGlcNAc beta 1,4- galactosyltransferase, polypeptide 4</fullName>
    </submittedName>
</protein>
<evidence type="ECO:0000256" key="8">
    <source>
        <dbReference type="ARBA" id="ARBA00022989"/>
    </source>
</evidence>
<dbReference type="AlphaFoldDB" id="A0A8C4WZE7"/>
<dbReference type="PANTHER" id="PTHR19300:SF9">
    <property type="entry name" value="BETA-1,4-GALACTOSYLTRANSFERASE 4"/>
    <property type="match status" value="1"/>
</dbReference>
<comment type="pathway">
    <text evidence="2">Protein modification; protein glycosylation.</text>
</comment>
<dbReference type="Proteomes" id="UP000694388">
    <property type="component" value="Unplaced"/>
</dbReference>
<dbReference type="InterPro" id="IPR027995">
    <property type="entry name" value="Galactosyl_T_N"/>
</dbReference>
<keyword evidence="7" id="KW-0735">Signal-anchor</keyword>
<keyword evidence="8" id="KW-1133">Transmembrane helix</keyword>
<dbReference type="Pfam" id="PF02709">
    <property type="entry name" value="Glyco_transf_7C"/>
    <property type="match status" value="1"/>
</dbReference>
<evidence type="ECO:0000256" key="5">
    <source>
        <dbReference type="ARBA" id="ARBA00022679"/>
    </source>
</evidence>
<dbReference type="InterPro" id="IPR003859">
    <property type="entry name" value="Galactosyl_T"/>
</dbReference>
<sequence length="289" mass="33219">HQNRLIHPCHTPKLATKFCPNLSTTLRDPTLAFPNNLTLHTVRERNPAVWAGGSQPWACTPMQRVAVLIPHRDREQHLTHLLAHLHPMLQRQQLHYTIYVIHQTGDFMFNRAKLLNVGFLEAMKDVAWDCVILHDVDLIPEDDRNLYLCGQQPRHLVVGRNFTGYKLRYKGYFGGVTAMSAQQFRDVNGVFQTSSGGGGEKMMSYGRGNFYVGMKVDRPPAEVARYTMIFHDRDEHGNRINNERVALLYRPREVMYSDGMNSCRYKLLSRTVNPLYINVTVNIGTDKEL</sequence>
<evidence type="ECO:0000256" key="10">
    <source>
        <dbReference type="ARBA" id="ARBA00023180"/>
    </source>
</evidence>
<name>A0A8C4WZE7_EPTBU</name>
<dbReference type="GeneTree" id="ENSGT00940000158378"/>
<evidence type="ECO:0000259" key="12">
    <source>
        <dbReference type="Pfam" id="PF13733"/>
    </source>
</evidence>
<dbReference type="GO" id="GO:0005975">
    <property type="term" value="P:carbohydrate metabolic process"/>
    <property type="evidence" value="ECO:0007669"/>
    <property type="project" value="InterPro"/>
</dbReference>
<accession>A0A8C4WZE7</accession>
<reference evidence="13" key="1">
    <citation type="submission" date="2025-08" db="UniProtKB">
        <authorList>
            <consortium name="Ensembl"/>
        </authorList>
    </citation>
    <scope>IDENTIFICATION</scope>
</reference>
<evidence type="ECO:0000256" key="9">
    <source>
        <dbReference type="ARBA" id="ARBA00023136"/>
    </source>
</evidence>
<dbReference type="GO" id="GO:0008378">
    <property type="term" value="F:galactosyltransferase activity"/>
    <property type="evidence" value="ECO:0007669"/>
    <property type="project" value="TreeGrafter"/>
</dbReference>
<comment type="subcellular location">
    <subcellularLocation>
        <location evidence="1">Golgi apparatus membrane</location>
        <topology evidence="1">Single-pass type II membrane protein</topology>
    </subcellularLocation>
</comment>
<dbReference type="PANTHER" id="PTHR19300">
    <property type="entry name" value="BETA-1,4-GALACTOSYLTRANSFERASE"/>
    <property type="match status" value="1"/>
</dbReference>
<dbReference type="InterPro" id="IPR027791">
    <property type="entry name" value="Galactosyl_T_C"/>
</dbReference>
<keyword evidence="14" id="KW-1185">Reference proteome</keyword>
<evidence type="ECO:0000256" key="1">
    <source>
        <dbReference type="ARBA" id="ARBA00004323"/>
    </source>
</evidence>
<dbReference type="OMA" id="TSNYFVD"/>
<keyword evidence="10" id="KW-0325">Glycoprotein</keyword>
<dbReference type="CDD" id="cd00899">
    <property type="entry name" value="b4GalT"/>
    <property type="match status" value="1"/>
</dbReference>
<reference evidence="13" key="2">
    <citation type="submission" date="2025-09" db="UniProtKB">
        <authorList>
            <consortium name="Ensembl"/>
        </authorList>
    </citation>
    <scope>IDENTIFICATION</scope>
</reference>
<keyword evidence="6" id="KW-0812">Transmembrane</keyword>
<evidence type="ECO:0000256" key="3">
    <source>
        <dbReference type="ARBA" id="ARBA00005735"/>
    </source>
</evidence>
<dbReference type="UniPathway" id="UPA00378"/>